<dbReference type="Bgee" id="ENSXETG00000033757">
    <property type="expression patterns" value="Expressed in testis and 12 other cell types or tissues"/>
</dbReference>
<dbReference type="OrthoDB" id="25887at2759"/>
<evidence type="ECO:0000259" key="2">
    <source>
        <dbReference type="Pfam" id="PF18201"/>
    </source>
</evidence>
<keyword evidence="4" id="KW-1185">Reference proteome</keyword>
<sequence length="190" mass="21118">MELSLGEFTSAGSLDALCSLLNPSVEEDEGDCRGPLAACVGPGDIGPARSHEPVSEMGRDRRNIWDESEVTEGAEFEDTLDLREQPEYEILFKQQVGTEDMFLGMSGKDTSTACCEQMVIRIQLPEIKASEVSLDVKKTFLNLRTPKHKLALHLPYPVDSDNGKAKFVSDTESLEVTLTMTRELDFINFR</sequence>
<organism evidence="3">
    <name type="scientific">Xenopus tropicalis</name>
    <name type="common">Western clawed frog</name>
    <name type="synonym">Silurana tropicalis</name>
    <dbReference type="NCBI Taxonomy" id="8364"/>
    <lineage>
        <taxon>Eukaryota</taxon>
        <taxon>Metazoa</taxon>
        <taxon>Chordata</taxon>
        <taxon>Craniata</taxon>
        <taxon>Vertebrata</taxon>
        <taxon>Euteleostomi</taxon>
        <taxon>Amphibia</taxon>
        <taxon>Batrachia</taxon>
        <taxon>Anura</taxon>
        <taxon>Pipoidea</taxon>
        <taxon>Pipidae</taxon>
        <taxon>Xenopodinae</taxon>
        <taxon>Xenopus</taxon>
        <taxon>Silurana</taxon>
    </lineage>
</organism>
<evidence type="ECO:0000313" key="4">
    <source>
        <dbReference type="Proteomes" id="UP000008143"/>
    </source>
</evidence>
<dbReference type="Pfam" id="PF18201">
    <property type="entry name" value="PIH1_CS"/>
    <property type="match status" value="1"/>
</dbReference>
<dbReference type="GO" id="GO:0030317">
    <property type="term" value="P:flagellated sperm motility"/>
    <property type="evidence" value="ECO:0000318"/>
    <property type="project" value="GO_Central"/>
</dbReference>
<dbReference type="AGR" id="Xenbase:XB-GENE-992769"/>
<dbReference type="Ensembl" id="ENSXETT00000062253">
    <property type="protein sequence ID" value="ENSXETP00000058581"/>
    <property type="gene ID" value="ENSXETG00000033757"/>
</dbReference>
<dbReference type="GO" id="GO:0051087">
    <property type="term" value="F:protein-folding chaperone binding"/>
    <property type="evidence" value="ECO:0007669"/>
    <property type="project" value="InterPro"/>
</dbReference>
<dbReference type="CTD" id="139212"/>
<dbReference type="GO" id="GO:0070286">
    <property type="term" value="P:axonemal dynein complex assembly"/>
    <property type="evidence" value="ECO:0000318"/>
    <property type="project" value="GO_Central"/>
</dbReference>
<dbReference type="Ensembl" id="ENSXETT00000111957">
    <property type="protein sequence ID" value="ENSXETP00000117808"/>
    <property type="gene ID" value="ENSXETG00000033757"/>
</dbReference>
<dbReference type="InterPro" id="IPR026697">
    <property type="entry name" value="DNAAF6"/>
</dbReference>
<dbReference type="Proteomes" id="UP000008143">
    <property type="component" value="Chromosome 8"/>
</dbReference>
<feature type="domain" description="PIH1D1/2/3 CS-like" evidence="2">
    <location>
        <begin position="85"/>
        <end position="179"/>
    </location>
</feature>
<dbReference type="AlphaFoldDB" id="A0A6I8PU68"/>
<dbReference type="InterPro" id="IPR008978">
    <property type="entry name" value="HSP20-like_chaperone"/>
</dbReference>
<dbReference type="Ensembl" id="ENSXETT00000110312">
    <property type="protein sequence ID" value="ENSXETP00000118192"/>
    <property type="gene ID" value="ENSXETG00000033757"/>
</dbReference>
<reference evidence="5" key="3">
    <citation type="submission" date="2025-04" db="UniProtKB">
        <authorList>
            <consortium name="RefSeq"/>
        </authorList>
    </citation>
    <scope>IDENTIFICATION</scope>
    <source>
        <strain evidence="5">Nigerian</strain>
        <tissue evidence="5">Liver and blood</tissue>
    </source>
</reference>
<gene>
    <name evidence="3 6" type="primary">dnaaf6</name>
    <name evidence="5" type="synonym">pih1d3</name>
</gene>
<dbReference type="GO" id="GO:0045505">
    <property type="term" value="F:dynein intermediate chain binding"/>
    <property type="evidence" value="ECO:0000318"/>
    <property type="project" value="GO_Central"/>
</dbReference>
<evidence type="ECO:0000313" key="5">
    <source>
        <dbReference type="RefSeq" id="XP_017952290.1"/>
    </source>
</evidence>
<evidence type="ECO:0000313" key="3">
    <source>
        <dbReference type="Ensembl" id="ENSXETP00000058581"/>
    </source>
</evidence>
<evidence type="ECO:0000313" key="6">
    <source>
        <dbReference type="Xenbase" id="XB-GENE-992769"/>
    </source>
</evidence>
<reference evidence="3" key="1">
    <citation type="journal article" date="2010" name="Science">
        <title>The genome of the Western clawed frog Xenopus tropicalis.</title>
        <authorList>
            <person name="Hellsten U."/>
            <person name="Harland R.M."/>
            <person name="Gilchrist M.J."/>
            <person name="Hendrix D."/>
            <person name="Jurka J."/>
            <person name="Kapitonov V."/>
            <person name="Ovcharenko I."/>
            <person name="Putnam N.H."/>
            <person name="Shu S."/>
            <person name="Taher L."/>
            <person name="Blitz I.L."/>
            <person name="Blumberg B."/>
            <person name="Dichmann D.S."/>
            <person name="Dubchak I."/>
            <person name="Amaya E."/>
            <person name="Detter J.C."/>
            <person name="Fletcher R."/>
            <person name="Gerhard D.S."/>
            <person name="Goodstein D."/>
            <person name="Graves T."/>
            <person name="Grigoriev I.V."/>
            <person name="Grimwood J."/>
            <person name="Kawashima T."/>
            <person name="Lindquist E."/>
            <person name="Lucas S.M."/>
            <person name="Mead P.E."/>
            <person name="Mitros T."/>
            <person name="Ogino H."/>
            <person name="Ohta Y."/>
            <person name="Poliakov A.V."/>
            <person name="Pollet N."/>
            <person name="Robert J."/>
            <person name="Salamov A."/>
            <person name="Sater A.K."/>
            <person name="Schmutz J."/>
            <person name="Terry A."/>
            <person name="Vize P.D."/>
            <person name="Warren W.C."/>
            <person name="Wells D."/>
            <person name="Wills A."/>
            <person name="Wilson R.K."/>
            <person name="Zimmerman L.B."/>
            <person name="Zorn A.M."/>
            <person name="Grainger R."/>
            <person name="Grammer T."/>
            <person name="Khokha M.K."/>
            <person name="Richardson P.M."/>
            <person name="Rokhsar D.S."/>
        </authorList>
    </citation>
    <scope>NUCLEOTIDE SEQUENCE [LARGE SCALE GENOMIC DNA]</scope>
    <source>
        <strain evidence="3">Nigerian</strain>
    </source>
</reference>
<dbReference type="SUPFAM" id="SSF49764">
    <property type="entry name" value="HSP20-like chaperones"/>
    <property type="match status" value="1"/>
</dbReference>
<dbReference type="PANTHER" id="PTHR21083">
    <property type="entry name" value="TWISTER"/>
    <property type="match status" value="1"/>
</dbReference>
<evidence type="ECO:0000256" key="1">
    <source>
        <dbReference type="ARBA" id="ARBA00008511"/>
    </source>
</evidence>
<dbReference type="GeneID" id="100127880"/>
<protein>
    <submittedName>
        <fullName evidence="3">Dynein axonemal assembly factor 6</fullName>
    </submittedName>
    <submittedName>
        <fullName evidence="5">Protein PIH1D3</fullName>
    </submittedName>
</protein>
<dbReference type="CDD" id="cd00298">
    <property type="entry name" value="ACD_sHsps_p23-like"/>
    <property type="match status" value="1"/>
</dbReference>
<proteinExistence type="inferred from homology"/>
<dbReference type="InterPro" id="IPR041442">
    <property type="entry name" value="PIH1D1/2/3_CS-like"/>
</dbReference>
<dbReference type="OMA" id="ESMVVHK"/>
<comment type="similarity">
    <text evidence="1">Belongs to the PIH1 family.</text>
</comment>
<dbReference type="RefSeq" id="XP_017952290.1">
    <property type="nucleotide sequence ID" value="XM_018096801.2"/>
</dbReference>
<dbReference type="PANTHER" id="PTHR21083:SF0">
    <property type="entry name" value="DYNEIN AXONEMAL ASSEMBLY FACTOR 6"/>
    <property type="match status" value="1"/>
</dbReference>
<dbReference type="GO" id="GO:0005737">
    <property type="term" value="C:cytoplasm"/>
    <property type="evidence" value="ECO:0000318"/>
    <property type="project" value="GO_Central"/>
</dbReference>
<dbReference type="Xenbase" id="XB-GENE-992769">
    <property type="gene designation" value="dnaaf6"/>
</dbReference>
<dbReference type="GeneTree" id="ENSGT00390000015219"/>
<reference evidence="3" key="2">
    <citation type="submission" date="2020-05" db="UniProtKB">
        <authorList>
            <consortium name="Ensembl"/>
        </authorList>
    </citation>
    <scope>IDENTIFICATION</scope>
</reference>
<dbReference type="KEGG" id="xtr:100127880"/>
<accession>A0A6I8PU68</accession>
<name>A0A6I8PU68_XENTR</name>